<gene>
    <name evidence="1" type="ORF">BN1221_01798c</name>
</gene>
<dbReference type="Proteomes" id="UP000044377">
    <property type="component" value="Unassembled WGS sequence"/>
</dbReference>
<keyword evidence="2" id="KW-1185">Reference proteome</keyword>
<dbReference type="AlphaFoldDB" id="A0A0G4JTU3"/>
<dbReference type="InterPro" id="IPR029044">
    <property type="entry name" value="Nucleotide-diphossugar_trans"/>
</dbReference>
<evidence type="ECO:0000313" key="2">
    <source>
        <dbReference type="Proteomes" id="UP000044377"/>
    </source>
</evidence>
<reference evidence="2" key="1">
    <citation type="submission" date="2015-01" db="EMBL/GenBank/DDBJ databases">
        <authorList>
            <person name="Paterson Steve"/>
        </authorList>
    </citation>
    <scope>NUCLEOTIDE SEQUENCE [LARGE SCALE GENOMIC DNA]</scope>
    <source>
        <strain evidence="2">OBR1</strain>
    </source>
</reference>
<sequence length="307" mass="35309">MNRIKINAIIILYNSKIEDSQTINSILRSDISEFDLKLLIWNNGKSLLDNQDIANHIDSCTRKGITSVIYQDPRNISLSKIYNYFISNIDYDFISIFDQDTNISEDFFQNITKNKDYDLICPEIYLSNKENIKSSPIYNKSSVNIEFVKCGDFNANAIFTCASGLSLSACLIHQIHQKYGFIFNEKYAFYWADHDLFERLRAFDFIKGKCIGKIYHDMSGAGSEFYSMKESAKLEHGYGKILRRINNGNKASAPRNIIYAIKYALKAKCSVKSMLSILQCALYKAHPRSKLNINDNIKPTHFIINKK</sequence>
<dbReference type="Gene3D" id="3.90.550.10">
    <property type="entry name" value="Spore Coat Polysaccharide Biosynthesis Protein SpsA, Chain A"/>
    <property type="match status" value="1"/>
</dbReference>
<evidence type="ECO:0000313" key="1">
    <source>
        <dbReference type="EMBL" id="CPR15937.1"/>
    </source>
</evidence>
<proteinExistence type="predicted"/>
<dbReference type="EMBL" id="CGIG01000001">
    <property type="protein sequence ID" value="CPR15937.1"/>
    <property type="molecule type" value="Genomic_DNA"/>
</dbReference>
<dbReference type="RefSeq" id="WP_231604095.1">
    <property type="nucleotide sequence ID" value="NZ_CGIG01000001.1"/>
</dbReference>
<accession>A0A0G4JTU3</accession>
<organism evidence="1 2">
    <name type="scientific">Brenneria goodwinii</name>
    <dbReference type="NCBI Taxonomy" id="1109412"/>
    <lineage>
        <taxon>Bacteria</taxon>
        <taxon>Pseudomonadati</taxon>
        <taxon>Pseudomonadota</taxon>
        <taxon>Gammaproteobacteria</taxon>
        <taxon>Enterobacterales</taxon>
        <taxon>Pectobacteriaceae</taxon>
        <taxon>Brenneria</taxon>
    </lineage>
</organism>
<dbReference type="SUPFAM" id="SSF53448">
    <property type="entry name" value="Nucleotide-diphospho-sugar transferases"/>
    <property type="match status" value="1"/>
</dbReference>
<dbReference type="STRING" id="1109412.BN1221_01798c"/>
<evidence type="ECO:0008006" key="3">
    <source>
        <dbReference type="Google" id="ProtNLM"/>
    </source>
</evidence>
<protein>
    <recommendedName>
        <fullName evidence="3">Glycosyltransferase 2-like domain-containing protein</fullName>
    </recommendedName>
</protein>
<name>A0A0G4JTU3_9GAMM</name>